<evidence type="ECO:0000313" key="1">
    <source>
        <dbReference type="EMBL" id="KKT49899.1"/>
    </source>
</evidence>
<proteinExistence type="predicted"/>
<dbReference type="AlphaFoldDB" id="A0A0G1KPK5"/>
<sequence length="624" mass="69687">MHRVAYRNGVRISLEPSKLVGKGGEAYIYDIGGGEVAKIFKEPDDPDFELDPIQQKYAAERIAVHQTKLKDFPFAKLPPRVVVPTGLLTDVNGRKIFGYTMEFLRGVEPLFSFTDRDFREMGGIDCNMMLEAFADLHPTVKQIHDADVVIADFNSLNALKQGSFVRIVDADSMQYGKYLSRLFTANYVDPRLCDPKMTSPILLKPHDKLSDWYAFTTILFETLLFVRPWGGIYNPKDHAKKVKQDVRPLRGISVFNAEVTYPKPATPLKVLPDDLLDFFFRTYEKGFRGEFPAKFLEIRFGKCPKCGLEHAKSACPNCSTASIVTHKVTQIRGSVRADFAFQTRGLVIFASVQNGELKYIYHENGKFIREDGSVALEGDLDSNMRYRLQGKKTVLAKNGRMVVLEAGKVIENVPVDSYGNLPLIDANSKHWYWSSGGILYRNEAIGPEIVGSVLEGQTLFWVGENFGFGFYRAGSLTRAFVFDADRSGINDTVKISPVKGQLIDSTCVFTGSKAWFMTTEKIGSKIMNRVQVINSDGGIEASAEAEMGDGSWLGKIRGKLPVSNFVLSATDQGMVRAEIVSGRIVQTKEFPDTEPYLDENSFLLSSSGGVFVIRKHEIVKLSIR</sequence>
<dbReference type="SUPFAM" id="SSF56112">
    <property type="entry name" value="Protein kinase-like (PK-like)"/>
    <property type="match status" value="1"/>
</dbReference>
<comment type="caution">
    <text evidence="1">The sequence shown here is derived from an EMBL/GenBank/DDBJ whole genome shotgun (WGS) entry which is preliminary data.</text>
</comment>
<organism evidence="1 2">
    <name type="scientific">Candidatus Collierbacteria bacterium GW2011_GWC2_44_18</name>
    <dbReference type="NCBI Taxonomy" id="1618392"/>
    <lineage>
        <taxon>Bacteria</taxon>
        <taxon>Candidatus Collieribacteriota</taxon>
    </lineage>
</organism>
<dbReference type="InterPro" id="IPR011009">
    <property type="entry name" value="Kinase-like_dom_sf"/>
</dbReference>
<gene>
    <name evidence="1" type="ORF">UW41_C0001G0045</name>
</gene>
<reference evidence="1 2" key="1">
    <citation type="journal article" date="2015" name="Nature">
        <title>rRNA introns, odd ribosomes, and small enigmatic genomes across a large radiation of phyla.</title>
        <authorList>
            <person name="Brown C.T."/>
            <person name="Hug L.A."/>
            <person name="Thomas B.C."/>
            <person name="Sharon I."/>
            <person name="Castelle C.J."/>
            <person name="Singh A."/>
            <person name="Wilkins M.J."/>
            <person name="Williams K.H."/>
            <person name="Banfield J.F."/>
        </authorList>
    </citation>
    <scope>NUCLEOTIDE SEQUENCE [LARGE SCALE GENOMIC DNA]</scope>
</reference>
<protein>
    <recommendedName>
        <fullName evidence="3">Protein kinase domain-containing protein</fullName>
    </recommendedName>
</protein>
<dbReference type="EMBL" id="LCIE01000001">
    <property type="protein sequence ID" value="KKT49899.1"/>
    <property type="molecule type" value="Genomic_DNA"/>
</dbReference>
<name>A0A0G1KPK5_9BACT</name>
<evidence type="ECO:0000313" key="2">
    <source>
        <dbReference type="Proteomes" id="UP000034172"/>
    </source>
</evidence>
<accession>A0A0G1KPK5</accession>
<dbReference type="STRING" id="1618392.UW41_C0001G0045"/>
<dbReference type="Gene3D" id="1.10.510.10">
    <property type="entry name" value="Transferase(Phosphotransferase) domain 1"/>
    <property type="match status" value="1"/>
</dbReference>
<dbReference type="Proteomes" id="UP000034172">
    <property type="component" value="Unassembled WGS sequence"/>
</dbReference>
<evidence type="ECO:0008006" key="3">
    <source>
        <dbReference type="Google" id="ProtNLM"/>
    </source>
</evidence>